<evidence type="ECO:0000313" key="2">
    <source>
        <dbReference type="Proteomes" id="UP000016543"/>
    </source>
</evidence>
<dbReference type="EMBL" id="AAMX01000001">
    <property type="protein sequence ID" value="EAQ33280.1"/>
    <property type="molecule type" value="Genomic_DNA"/>
</dbReference>
<proteinExistence type="predicted"/>
<protein>
    <submittedName>
        <fullName evidence="1">Uncharacterized protein</fullName>
    </submittedName>
</protein>
<reference evidence="1 2" key="1">
    <citation type="submission" date="2006-01" db="EMBL/GenBank/DDBJ databases">
        <authorList>
            <person name="Brettar I."/>
            <person name="Hofle M."/>
            <person name="Ferriera S."/>
            <person name="Johnson J."/>
            <person name="Kravitz S."/>
            <person name="Halpern A."/>
            <person name="Remington K."/>
            <person name="Beeson K."/>
            <person name="Tran B."/>
            <person name="Rogers Y.-H."/>
            <person name="Friedman R."/>
            <person name="Venter J.C."/>
        </authorList>
    </citation>
    <scope>NUCLEOTIDE SEQUENCE [LARGE SCALE GENOMIC DNA]</scope>
    <source>
        <strain evidence="1 2">OS145</strain>
    </source>
</reference>
<dbReference type="RefSeq" id="WP_006954039.1">
    <property type="nucleotide sequence ID" value="NZ_AAMX01000001.1"/>
</dbReference>
<organism evidence="1 2">
    <name type="scientific">Idiomarina baltica OS145</name>
    <dbReference type="NCBI Taxonomy" id="314276"/>
    <lineage>
        <taxon>Bacteria</taxon>
        <taxon>Pseudomonadati</taxon>
        <taxon>Pseudomonadota</taxon>
        <taxon>Gammaproteobacteria</taxon>
        <taxon>Alteromonadales</taxon>
        <taxon>Idiomarinaceae</taxon>
        <taxon>Idiomarina</taxon>
    </lineage>
</organism>
<gene>
    <name evidence="1" type="ORF">OS145_02890</name>
</gene>
<accession>A0ABP2CU01</accession>
<name>A0ABP2CU01_9GAMM</name>
<keyword evidence="2" id="KW-1185">Reference proteome</keyword>
<sequence>MQHKLLLPEPLFDSSKVYEDGDKVVISGNEYEVKVVDKNRDGDTYELIEVVKKPVKAVKIAF</sequence>
<dbReference type="Proteomes" id="UP000016543">
    <property type="component" value="Unassembled WGS sequence"/>
</dbReference>
<comment type="caution">
    <text evidence="1">The sequence shown here is derived from an EMBL/GenBank/DDBJ whole genome shotgun (WGS) entry which is preliminary data.</text>
</comment>
<evidence type="ECO:0000313" key="1">
    <source>
        <dbReference type="EMBL" id="EAQ33280.1"/>
    </source>
</evidence>